<evidence type="ECO:0000259" key="2">
    <source>
        <dbReference type="Pfam" id="PF01323"/>
    </source>
</evidence>
<evidence type="ECO:0000256" key="1">
    <source>
        <dbReference type="SAM" id="MobiDB-lite"/>
    </source>
</evidence>
<feature type="domain" description="DSBA-like thioredoxin" evidence="2">
    <location>
        <begin position="7"/>
        <end position="241"/>
    </location>
</feature>
<evidence type="ECO:0000313" key="3">
    <source>
        <dbReference type="EMBL" id="PWN28894.1"/>
    </source>
</evidence>
<dbReference type="EMBL" id="KZ819664">
    <property type="protein sequence ID" value="PWN28894.1"/>
    <property type="molecule type" value="Genomic_DNA"/>
</dbReference>
<reference evidence="3 4" key="1">
    <citation type="journal article" date="2018" name="Mol. Biol. Evol.">
        <title>Broad Genomic Sampling Reveals a Smut Pathogenic Ancestry of the Fungal Clade Ustilaginomycotina.</title>
        <authorList>
            <person name="Kijpornyongpan T."/>
            <person name="Mondo S.J."/>
            <person name="Barry K."/>
            <person name="Sandor L."/>
            <person name="Lee J."/>
            <person name="Lipzen A."/>
            <person name="Pangilinan J."/>
            <person name="LaButti K."/>
            <person name="Hainaut M."/>
            <person name="Henrissat B."/>
            <person name="Grigoriev I.V."/>
            <person name="Spatafora J.W."/>
            <person name="Aime M.C."/>
        </authorList>
    </citation>
    <scope>NUCLEOTIDE SEQUENCE [LARGE SCALE GENOMIC DNA]</scope>
    <source>
        <strain evidence="3 4">MCA 5214</strain>
    </source>
</reference>
<accession>A0A316UV58</accession>
<dbReference type="Pfam" id="PF01323">
    <property type="entry name" value="DSBA"/>
    <property type="match status" value="1"/>
</dbReference>
<dbReference type="PANTHER" id="PTHR13887:SF41">
    <property type="entry name" value="THIOREDOXIN SUPERFAMILY PROTEIN"/>
    <property type="match status" value="1"/>
</dbReference>
<dbReference type="CDD" id="cd03024">
    <property type="entry name" value="DsbA_FrnE"/>
    <property type="match status" value="1"/>
</dbReference>
<dbReference type="GO" id="GO:0016491">
    <property type="term" value="F:oxidoreductase activity"/>
    <property type="evidence" value="ECO:0007669"/>
    <property type="project" value="InterPro"/>
</dbReference>
<dbReference type="InterPro" id="IPR001853">
    <property type="entry name" value="DSBA-like_thioredoxin_dom"/>
</dbReference>
<dbReference type="STRING" id="1569628.A0A316UV58"/>
<proteinExistence type="predicted"/>
<evidence type="ECO:0000313" key="4">
    <source>
        <dbReference type="Proteomes" id="UP000245884"/>
    </source>
</evidence>
<dbReference type="Gene3D" id="3.40.30.10">
    <property type="entry name" value="Glutaredoxin"/>
    <property type="match status" value="1"/>
</dbReference>
<keyword evidence="4" id="KW-1185">Reference proteome</keyword>
<dbReference type="SUPFAM" id="SSF52833">
    <property type="entry name" value="Thioredoxin-like"/>
    <property type="match status" value="1"/>
</dbReference>
<feature type="region of interest" description="Disordered" evidence="1">
    <location>
        <begin position="25"/>
        <end position="44"/>
    </location>
</feature>
<dbReference type="GeneID" id="37025217"/>
<dbReference type="OrthoDB" id="1930760at2759"/>
<dbReference type="InterPro" id="IPR036249">
    <property type="entry name" value="Thioredoxin-like_sf"/>
</dbReference>
<dbReference type="AlphaFoldDB" id="A0A316UV58"/>
<organism evidence="3 4">
    <name type="scientific">Jaminaea rosea</name>
    <dbReference type="NCBI Taxonomy" id="1569628"/>
    <lineage>
        <taxon>Eukaryota</taxon>
        <taxon>Fungi</taxon>
        <taxon>Dikarya</taxon>
        <taxon>Basidiomycota</taxon>
        <taxon>Ustilaginomycotina</taxon>
        <taxon>Exobasidiomycetes</taxon>
        <taxon>Microstromatales</taxon>
        <taxon>Microstromatales incertae sedis</taxon>
        <taxon>Jaminaea</taxon>
    </lineage>
</organism>
<dbReference type="RefSeq" id="XP_025363506.1">
    <property type="nucleotide sequence ID" value="XM_025503394.1"/>
</dbReference>
<protein>
    <recommendedName>
        <fullName evidence="2">DSBA-like thioredoxin domain-containing protein</fullName>
    </recommendedName>
</protein>
<gene>
    <name evidence="3" type="ORF">BDZ90DRAFT_133789</name>
</gene>
<dbReference type="PANTHER" id="PTHR13887">
    <property type="entry name" value="GLUTATHIONE S-TRANSFERASE KAPPA"/>
    <property type="match status" value="1"/>
</dbReference>
<feature type="region of interest" description="Disordered" evidence="1">
    <location>
        <begin position="254"/>
        <end position="276"/>
    </location>
</feature>
<sequence>MSPATPVICPFCYLGLRKLQKALSTSPHISPSPSSSSSSPSPTAFFQPPSIRFLPYELDPTLPSDHAVPKRERYIAKFGGDAARTSAMESMMKANGEREGIKFDYGGNIRNTLLSHRLMERAFAGPKGHNDSEGAGWETQLALLDKLFPHFFEHRGDPGDPAALARIAVEASVFPSEDEALKFLTESDEYGPEVQEGIQDARRKGITGVPHFEIFAGGSKEGKETVVKAEIPGAQDADTFVAVFRQLAEAYQRANGGSKGDEVEKVAPGTSAGAKC</sequence>
<dbReference type="Proteomes" id="UP000245884">
    <property type="component" value="Unassembled WGS sequence"/>
</dbReference>
<name>A0A316UV58_9BASI</name>